<reference evidence="1 2" key="1">
    <citation type="submission" date="2018-10" db="EMBL/GenBank/DDBJ databases">
        <title>Complete genome sequences of Arcobacter cryaerophilus strains ATCC 43158 and ATCC 49615.</title>
        <authorList>
            <person name="Miller W.G."/>
            <person name="Yee E."/>
            <person name="Bono J.L."/>
        </authorList>
    </citation>
    <scope>NUCLEOTIDE SEQUENCE [LARGE SCALE GENOMIC DNA]</scope>
    <source>
        <strain evidence="1 2">ATCC 43158</strain>
    </source>
</reference>
<dbReference type="GeneID" id="56461249"/>
<protein>
    <submittedName>
        <fullName evidence="1">Uncharacterized protein</fullName>
    </submittedName>
</protein>
<evidence type="ECO:0000313" key="2">
    <source>
        <dbReference type="Proteomes" id="UP000273809"/>
    </source>
</evidence>
<accession>A0AAD0TW07</accession>
<dbReference type="EMBL" id="CP032823">
    <property type="protein sequence ID" value="AYJ80160.1"/>
    <property type="molecule type" value="Genomic_DNA"/>
</dbReference>
<proteinExistence type="predicted"/>
<gene>
    <name evidence="1" type="ORF">ACRYA_1032</name>
</gene>
<evidence type="ECO:0000313" key="1">
    <source>
        <dbReference type="EMBL" id="AYJ80160.1"/>
    </source>
</evidence>
<name>A0AAD0TW07_9BACT</name>
<dbReference type="RefSeq" id="WP_121443284.1">
    <property type="nucleotide sequence ID" value="NZ_CP021072.1"/>
</dbReference>
<dbReference type="KEGG" id="acre:ACRYA_1032"/>
<dbReference type="Proteomes" id="UP000273809">
    <property type="component" value="Chromosome"/>
</dbReference>
<sequence>MFKLSISKVLFEDILLKNTTIIEKDANKYWKKEFLEPKIIGDNIFYDIKYIEKIVFVNTFGEDKPQIIVECNKIEYLEDKKIFKIYIGKILEQKNIDLFKDKKDILIKKLIDEKQELMNFLEEIRRKNFLK</sequence>
<organism evidence="1 2">
    <name type="scientific">Aliarcobacter cryaerophilus ATCC 43158</name>
    <dbReference type="NCBI Taxonomy" id="1032070"/>
    <lineage>
        <taxon>Bacteria</taxon>
        <taxon>Pseudomonadati</taxon>
        <taxon>Campylobacterota</taxon>
        <taxon>Epsilonproteobacteria</taxon>
        <taxon>Campylobacterales</taxon>
        <taxon>Arcobacteraceae</taxon>
        <taxon>Aliarcobacter</taxon>
    </lineage>
</organism>
<dbReference type="AlphaFoldDB" id="A0AAD0TW07"/>